<proteinExistence type="predicted"/>
<evidence type="ECO:0000256" key="1">
    <source>
        <dbReference type="SAM" id="MobiDB-lite"/>
    </source>
</evidence>
<gene>
    <name evidence="3" type="ORF">A3A87_04675</name>
</gene>
<dbReference type="InterPro" id="IPR027417">
    <property type="entry name" value="P-loop_NTPase"/>
</dbReference>
<evidence type="ECO:0000259" key="2">
    <source>
        <dbReference type="SMART" id="SM00382"/>
    </source>
</evidence>
<dbReference type="InterPro" id="IPR036365">
    <property type="entry name" value="PGBD-like_sf"/>
</dbReference>
<dbReference type="Pfam" id="PF13401">
    <property type="entry name" value="AAA_22"/>
    <property type="match status" value="1"/>
</dbReference>
<reference evidence="3 4" key="1">
    <citation type="journal article" date="2016" name="Nat. Commun.">
        <title>Thousands of microbial genomes shed light on interconnected biogeochemical processes in an aquifer system.</title>
        <authorList>
            <person name="Anantharaman K."/>
            <person name="Brown C.T."/>
            <person name="Hug L.A."/>
            <person name="Sharon I."/>
            <person name="Castelle C.J."/>
            <person name="Probst A.J."/>
            <person name="Thomas B.C."/>
            <person name="Singh A."/>
            <person name="Wilkins M.J."/>
            <person name="Karaoz U."/>
            <person name="Brodie E.L."/>
            <person name="Williams K.H."/>
            <person name="Hubbard S.S."/>
            <person name="Banfield J.F."/>
        </authorList>
    </citation>
    <scope>NUCLEOTIDE SEQUENCE [LARGE SCALE GENOMIC DNA]</scope>
</reference>
<evidence type="ECO:0000313" key="3">
    <source>
        <dbReference type="EMBL" id="OGI51367.1"/>
    </source>
</evidence>
<protein>
    <recommendedName>
        <fullName evidence="2">AAA+ ATPase domain-containing protein</fullName>
    </recommendedName>
</protein>
<dbReference type="InterPro" id="IPR052026">
    <property type="entry name" value="ExeA_AAA_ATPase_DNA-bind"/>
</dbReference>
<feature type="region of interest" description="Disordered" evidence="1">
    <location>
        <begin position="317"/>
        <end position="370"/>
    </location>
</feature>
<organism evidence="3 4">
    <name type="scientific">Candidatus Muproteobacteria bacterium RIFCSPLOWO2_01_FULL_60_18</name>
    <dbReference type="NCBI Taxonomy" id="1817768"/>
    <lineage>
        <taxon>Bacteria</taxon>
        <taxon>Pseudomonadati</taxon>
        <taxon>Pseudomonadota</taxon>
        <taxon>Candidatus Muproteobacteria</taxon>
    </lineage>
</organism>
<dbReference type="InterPro" id="IPR003593">
    <property type="entry name" value="AAA+_ATPase"/>
</dbReference>
<dbReference type="CDD" id="cd00009">
    <property type="entry name" value="AAA"/>
    <property type="match status" value="1"/>
</dbReference>
<dbReference type="PANTHER" id="PTHR35894:SF1">
    <property type="entry name" value="PHOSPHORIBULOKINASE _ URIDINE KINASE FAMILY"/>
    <property type="match status" value="1"/>
</dbReference>
<dbReference type="InterPro" id="IPR048809">
    <property type="entry name" value="GspA_C39-like"/>
</dbReference>
<dbReference type="InterPro" id="IPR002477">
    <property type="entry name" value="Peptidoglycan-bd-like"/>
</dbReference>
<comment type="caution">
    <text evidence="3">The sequence shown here is derived from an EMBL/GenBank/DDBJ whole genome shotgun (WGS) entry which is preliminary data.</text>
</comment>
<accession>A0A1F6U1Y0</accession>
<feature type="compositionally biased region" description="Low complexity" evidence="1">
    <location>
        <begin position="328"/>
        <end position="352"/>
    </location>
</feature>
<dbReference type="EMBL" id="MFTC01000043">
    <property type="protein sequence ID" value="OGI51367.1"/>
    <property type="molecule type" value="Genomic_DNA"/>
</dbReference>
<sequence>MYLQYFGLHENPFSIPPDPNYLYLSRGHQEALAHLQYGLGEAGGFVQLTGEVGTGKTLLIRALVERLPEGVDVALVLYPVLTVSEFVAAICDELRVPHPGEKASLKQLIDALNARLLQTHARGRRTVLIIDEAQNLSREVLEQVRLLTNLETTKQKLLQIILIGQPELAHMLAQQDLRQLAQRITARYGLTALRHDETCDYIAHRCRVAGARKPLFRQAAMHRVHVFTGGIPRLINILCDRALLGAYTHGKSVVDAPIVKRAAKEVGPVARSKRWPAPRALAAMSALAVVLAVVAWQWWPPWTHVFLSEKSPTSEAAPSVEAKPANPPVASATPAAVPTTTPAETNTATIPPDSASKLEASFDNPEARTDTDSAMQTLFERWGLDYAVLTGATGCERALNAGLHCVYQTGTWNNLRQYNRPAVIELQDSSGRKHHVLVTALTADSVSLAMGGAPQEFPVQDVGRLWFGKYLLLWKPPMPGQEILRLGDRGESIVWLRDALARYRGEPLAAETSDLFDQDLQGQLIQFQGRHRLTADGVAGQITLAKLQGYLPDKSPTLSADTMSAEVR</sequence>
<dbReference type="InterPro" id="IPR036366">
    <property type="entry name" value="PGBDSf"/>
</dbReference>
<dbReference type="Pfam" id="PF21327">
    <property type="entry name" value="GspA_C39-like"/>
    <property type="match status" value="1"/>
</dbReference>
<dbReference type="AlphaFoldDB" id="A0A1F6U1Y0"/>
<dbReference type="SUPFAM" id="SSF47090">
    <property type="entry name" value="PGBD-like"/>
    <property type="match status" value="1"/>
</dbReference>
<feature type="domain" description="AAA+ ATPase" evidence="2">
    <location>
        <begin position="42"/>
        <end position="185"/>
    </location>
</feature>
<dbReference type="STRING" id="1817768.A3A87_04675"/>
<dbReference type="SMART" id="SM00382">
    <property type="entry name" value="AAA"/>
    <property type="match status" value="1"/>
</dbReference>
<dbReference type="GO" id="GO:0016887">
    <property type="term" value="F:ATP hydrolysis activity"/>
    <property type="evidence" value="ECO:0007669"/>
    <property type="project" value="InterPro"/>
</dbReference>
<dbReference type="InterPro" id="IPR049945">
    <property type="entry name" value="AAA_22"/>
</dbReference>
<evidence type="ECO:0000313" key="4">
    <source>
        <dbReference type="Proteomes" id="UP000179037"/>
    </source>
</evidence>
<dbReference type="Pfam" id="PF01471">
    <property type="entry name" value="PG_binding_1"/>
    <property type="match status" value="1"/>
</dbReference>
<dbReference type="Gene3D" id="3.40.50.300">
    <property type="entry name" value="P-loop containing nucleotide triphosphate hydrolases"/>
    <property type="match status" value="1"/>
</dbReference>
<dbReference type="SUPFAM" id="SSF52540">
    <property type="entry name" value="P-loop containing nucleoside triphosphate hydrolases"/>
    <property type="match status" value="1"/>
</dbReference>
<dbReference type="Gene3D" id="1.10.101.10">
    <property type="entry name" value="PGBD-like superfamily/PGBD"/>
    <property type="match status" value="1"/>
</dbReference>
<name>A0A1F6U1Y0_9PROT</name>
<dbReference type="PANTHER" id="PTHR35894">
    <property type="entry name" value="GENERAL SECRETION PATHWAY PROTEIN A-RELATED"/>
    <property type="match status" value="1"/>
</dbReference>
<dbReference type="Gene3D" id="3.90.70.10">
    <property type="entry name" value="Cysteine proteinases"/>
    <property type="match status" value="1"/>
</dbReference>
<dbReference type="Proteomes" id="UP000179037">
    <property type="component" value="Unassembled WGS sequence"/>
</dbReference>